<comment type="caution">
    <text evidence="8">The sequence shown here is derived from an EMBL/GenBank/DDBJ whole genome shotgun (WGS) entry which is preliminary data.</text>
</comment>
<protein>
    <recommendedName>
        <fullName evidence="7">Type II secretion system protein GspF domain-containing protein</fullName>
    </recommendedName>
</protein>
<reference evidence="8 9" key="1">
    <citation type="submission" date="2018-06" db="EMBL/GenBank/DDBJ databases">
        <title>Extensive metabolic versatility and redundancy in microbially diverse, dynamic hydrothermal sediments.</title>
        <authorList>
            <person name="Dombrowski N."/>
            <person name="Teske A."/>
            <person name="Baker B.J."/>
        </authorList>
    </citation>
    <scope>NUCLEOTIDE SEQUENCE [LARGE SCALE GENOMIC DNA]</scope>
    <source>
        <strain evidence="8">B51_G17</strain>
    </source>
</reference>
<organism evidence="8 9">
    <name type="scientific">Candidatus Iainarchaeum sp</name>
    <dbReference type="NCBI Taxonomy" id="3101447"/>
    <lineage>
        <taxon>Archaea</taxon>
        <taxon>Candidatus Iainarchaeota</taxon>
        <taxon>Candidatus Iainarchaeia</taxon>
        <taxon>Candidatus Iainarchaeales</taxon>
        <taxon>Candidatus Iainarchaeaceae</taxon>
        <taxon>Candidatus Iainarchaeum</taxon>
    </lineage>
</organism>
<evidence type="ECO:0000256" key="3">
    <source>
        <dbReference type="ARBA" id="ARBA00022692"/>
    </source>
</evidence>
<feature type="transmembrane region" description="Helical" evidence="6">
    <location>
        <begin position="25"/>
        <end position="45"/>
    </location>
</feature>
<evidence type="ECO:0000256" key="6">
    <source>
        <dbReference type="SAM" id="Phobius"/>
    </source>
</evidence>
<proteinExistence type="predicted"/>
<keyword evidence="4 6" id="KW-1133">Transmembrane helix</keyword>
<dbReference type="EMBL" id="QMWP01000023">
    <property type="protein sequence ID" value="RLG70910.1"/>
    <property type="molecule type" value="Genomic_DNA"/>
</dbReference>
<evidence type="ECO:0000259" key="7">
    <source>
        <dbReference type="Pfam" id="PF00482"/>
    </source>
</evidence>
<accession>A0A497JHS5</accession>
<evidence type="ECO:0000256" key="1">
    <source>
        <dbReference type="ARBA" id="ARBA00004651"/>
    </source>
</evidence>
<evidence type="ECO:0000256" key="4">
    <source>
        <dbReference type="ARBA" id="ARBA00022989"/>
    </source>
</evidence>
<dbReference type="Pfam" id="PF00482">
    <property type="entry name" value="T2SSF"/>
    <property type="match status" value="1"/>
</dbReference>
<evidence type="ECO:0000256" key="2">
    <source>
        <dbReference type="ARBA" id="ARBA00022475"/>
    </source>
</evidence>
<dbReference type="Proteomes" id="UP000278031">
    <property type="component" value="Unassembled WGS sequence"/>
</dbReference>
<evidence type="ECO:0000256" key="5">
    <source>
        <dbReference type="ARBA" id="ARBA00023136"/>
    </source>
</evidence>
<dbReference type="AlphaFoldDB" id="A0A497JHS5"/>
<keyword evidence="2" id="KW-1003">Cell membrane</keyword>
<keyword evidence="5 6" id="KW-0472">Membrane</keyword>
<sequence length="289" mass="32840">MKNVNINKLEILLKRNGWKKSVKDVVFEFLIIGFILSVLIFVTSFYAFKVAIEICIIVALLYVPVPLILLYLYHNMRFEFAQQSMEKRLADLLLQASISSKEDFNKMLRSFVDADLGILSKDFEVVLEKINKGSSVEEALNGLKKKYDSKFLNIVIDLLLQQYYTGAEMRDVFRNTADDILETQAILRERKSALIIEKYTLLFAGSAIVPFVLALITNFVKSIGSSFLFNENLLGVAIFSTQIYIIEYAILASIFVAFIEGNPKRFVLYCLALIPLSLIIYSFGPAVFS</sequence>
<dbReference type="PANTHER" id="PTHR35007:SF2">
    <property type="entry name" value="PILUS ASSEMBLE PROTEIN"/>
    <property type="match status" value="1"/>
</dbReference>
<feature type="transmembrane region" description="Helical" evidence="6">
    <location>
        <begin position="199"/>
        <end position="220"/>
    </location>
</feature>
<feature type="transmembrane region" description="Helical" evidence="6">
    <location>
        <begin position="266"/>
        <end position="288"/>
    </location>
</feature>
<name>A0A497JHS5_9ARCH</name>
<evidence type="ECO:0000313" key="8">
    <source>
        <dbReference type="EMBL" id="RLG70910.1"/>
    </source>
</evidence>
<keyword evidence="3 6" id="KW-0812">Transmembrane</keyword>
<feature type="transmembrane region" description="Helical" evidence="6">
    <location>
        <begin position="51"/>
        <end position="73"/>
    </location>
</feature>
<feature type="transmembrane region" description="Helical" evidence="6">
    <location>
        <begin position="232"/>
        <end position="259"/>
    </location>
</feature>
<gene>
    <name evidence="8" type="ORF">DRO04_00905</name>
</gene>
<feature type="domain" description="Type II secretion system protein GspF" evidence="7">
    <location>
        <begin position="103"/>
        <end position="216"/>
    </location>
</feature>
<comment type="subcellular location">
    <subcellularLocation>
        <location evidence="1">Cell membrane</location>
        <topology evidence="1">Multi-pass membrane protein</topology>
    </subcellularLocation>
</comment>
<dbReference type="GO" id="GO:0005886">
    <property type="term" value="C:plasma membrane"/>
    <property type="evidence" value="ECO:0007669"/>
    <property type="project" value="UniProtKB-SubCell"/>
</dbReference>
<dbReference type="InterPro" id="IPR018076">
    <property type="entry name" value="T2SS_GspF_dom"/>
</dbReference>
<evidence type="ECO:0000313" key="9">
    <source>
        <dbReference type="Proteomes" id="UP000278031"/>
    </source>
</evidence>
<dbReference type="PANTHER" id="PTHR35007">
    <property type="entry name" value="INTEGRAL MEMBRANE PROTEIN-RELATED"/>
    <property type="match status" value="1"/>
</dbReference>